<organism evidence="2 3">
    <name type="scientific">Triticum urartu</name>
    <name type="common">Red wild einkorn</name>
    <name type="synonym">Crithodium urartu</name>
    <dbReference type="NCBI Taxonomy" id="4572"/>
    <lineage>
        <taxon>Eukaryota</taxon>
        <taxon>Viridiplantae</taxon>
        <taxon>Streptophyta</taxon>
        <taxon>Embryophyta</taxon>
        <taxon>Tracheophyta</taxon>
        <taxon>Spermatophyta</taxon>
        <taxon>Magnoliopsida</taxon>
        <taxon>Liliopsida</taxon>
        <taxon>Poales</taxon>
        <taxon>Poaceae</taxon>
        <taxon>BOP clade</taxon>
        <taxon>Pooideae</taxon>
        <taxon>Triticodae</taxon>
        <taxon>Triticeae</taxon>
        <taxon>Triticinae</taxon>
        <taxon>Triticum</taxon>
    </lineage>
</organism>
<reference evidence="2" key="3">
    <citation type="submission" date="2022-06" db="UniProtKB">
        <authorList>
            <consortium name="EnsemblPlants"/>
        </authorList>
    </citation>
    <scope>IDENTIFICATION</scope>
</reference>
<evidence type="ECO:0000313" key="3">
    <source>
        <dbReference type="Proteomes" id="UP000015106"/>
    </source>
</evidence>
<protein>
    <submittedName>
        <fullName evidence="2">Uncharacterized protein</fullName>
    </submittedName>
</protein>
<dbReference type="AlphaFoldDB" id="A0A8R7JXI8"/>
<feature type="compositionally biased region" description="Polar residues" evidence="1">
    <location>
        <begin position="17"/>
        <end position="32"/>
    </location>
</feature>
<proteinExistence type="predicted"/>
<sequence>MLRRGGQFRCTRAASEQMPQPQDSEAQQCYPS</sequence>
<feature type="region of interest" description="Disordered" evidence="1">
    <location>
        <begin position="1"/>
        <end position="32"/>
    </location>
</feature>
<dbReference type="EnsemblPlants" id="TuG1812G0100001149.01.T02">
    <property type="protein sequence ID" value="TuG1812G0100001149.01.T02.cds469488"/>
    <property type="gene ID" value="TuG1812G0100001149.01"/>
</dbReference>
<dbReference type="Gramene" id="TuG1812G0100001149.01.T02">
    <property type="protein sequence ID" value="TuG1812G0100001149.01.T02.cds469488"/>
    <property type="gene ID" value="TuG1812G0100001149.01"/>
</dbReference>
<accession>A0A8R7JXI8</accession>
<dbReference type="Proteomes" id="UP000015106">
    <property type="component" value="Chromosome 1"/>
</dbReference>
<evidence type="ECO:0000256" key="1">
    <source>
        <dbReference type="SAM" id="MobiDB-lite"/>
    </source>
</evidence>
<gene>
    <name evidence="2" type="primary">LOC125549529</name>
</gene>
<name>A0A8R7JXI8_TRIUA</name>
<reference evidence="3" key="1">
    <citation type="journal article" date="2013" name="Nature">
        <title>Draft genome of the wheat A-genome progenitor Triticum urartu.</title>
        <authorList>
            <person name="Ling H.Q."/>
            <person name="Zhao S."/>
            <person name="Liu D."/>
            <person name="Wang J."/>
            <person name="Sun H."/>
            <person name="Zhang C."/>
            <person name="Fan H."/>
            <person name="Li D."/>
            <person name="Dong L."/>
            <person name="Tao Y."/>
            <person name="Gao C."/>
            <person name="Wu H."/>
            <person name="Li Y."/>
            <person name="Cui Y."/>
            <person name="Guo X."/>
            <person name="Zheng S."/>
            <person name="Wang B."/>
            <person name="Yu K."/>
            <person name="Liang Q."/>
            <person name="Yang W."/>
            <person name="Lou X."/>
            <person name="Chen J."/>
            <person name="Feng M."/>
            <person name="Jian J."/>
            <person name="Zhang X."/>
            <person name="Luo G."/>
            <person name="Jiang Y."/>
            <person name="Liu J."/>
            <person name="Wang Z."/>
            <person name="Sha Y."/>
            <person name="Zhang B."/>
            <person name="Wu H."/>
            <person name="Tang D."/>
            <person name="Shen Q."/>
            <person name="Xue P."/>
            <person name="Zou S."/>
            <person name="Wang X."/>
            <person name="Liu X."/>
            <person name="Wang F."/>
            <person name="Yang Y."/>
            <person name="An X."/>
            <person name="Dong Z."/>
            <person name="Zhang K."/>
            <person name="Zhang X."/>
            <person name="Luo M.C."/>
            <person name="Dvorak J."/>
            <person name="Tong Y."/>
            <person name="Wang J."/>
            <person name="Yang H."/>
            <person name="Li Z."/>
            <person name="Wang D."/>
            <person name="Zhang A."/>
            <person name="Wang J."/>
        </authorList>
    </citation>
    <scope>NUCLEOTIDE SEQUENCE</scope>
    <source>
        <strain evidence="3">cv. G1812</strain>
    </source>
</reference>
<evidence type="ECO:0000313" key="2">
    <source>
        <dbReference type="EnsemblPlants" id="TuG1812G0100001149.01.T02.cds469488"/>
    </source>
</evidence>
<reference evidence="2" key="2">
    <citation type="submission" date="2018-03" db="EMBL/GenBank/DDBJ databases">
        <title>The Triticum urartu genome reveals the dynamic nature of wheat genome evolution.</title>
        <authorList>
            <person name="Ling H."/>
            <person name="Ma B."/>
            <person name="Shi X."/>
            <person name="Liu H."/>
            <person name="Dong L."/>
            <person name="Sun H."/>
            <person name="Cao Y."/>
            <person name="Gao Q."/>
            <person name="Zheng S."/>
            <person name="Li Y."/>
            <person name="Yu Y."/>
            <person name="Du H."/>
            <person name="Qi M."/>
            <person name="Li Y."/>
            <person name="Yu H."/>
            <person name="Cui Y."/>
            <person name="Wang N."/>
            <person name="Chen C."/>
            <person name="Wu H."/>
            <person name="Zhao Y."/>
            <person name="Zhang J."/>
            <person name="Li Y."/>
            <person name="Zhou W."/>
            <person name="Zhang B."/>
            <person name="Hu W."/>
            <person name="Eijk M."/>
            <person name="Tang J."/>
            <person name="Witsenboer H."/>
            <person name="Zhao S."/>
            <person name="Li Z."/>
            <person name="Zhang A."/>
            <person name="Wang D."/>
            <person name="Liang C."/>
        </authorList>
    </citation>
    <scope>NUCLEOTIDE SEQUENCE [LARGE SCALE GENOMIC DNA]</scope>
    <source>
        <strain evidence="2">cv. G1812</strain>
    </source>
</reference>
<keyword evidence="3" id="KW-1185">Reference proteome</keyword>